<keyword evidence="5" id="KW-0539">Nucleus</keyword>
<evidence type="ECO:0000256" key="5">
    <source>
        <dbReference type="ARBA" id="ARBA00023242"/>
    </source>
</evidence>
<evidence type="ECO:0000256" key="4">
    <source>
        <dbReference type="ARBA" id="ARBA00023163"/>
    </source>
</evidence>
<dbReference type="PROSITE" id="PS00463">
    <property type="entry name" value="ZN2_CY6_FUNGAL_1"/>
    <property type="match status" value="1"/>
</dbReference>
<evidence type="ECO:0000256" key="6">
    <source>
        <dbReference type="SAM" id="MobiDB-lite"/>
    </source>
</evidence>
<dbReference type="GO" id="GO:0008270">
    <property type="term" value="F:zinc ion binding"/>
    <property type="evidence" value="ECO:0007669"/>
    <property type="project" value="InterPro"/>
</dbReference>
<evidence type="ECO:0000256" key="1">
    <source>
        <dbReference type="ARBA" id="ARBA00004123"/>
    </source>
</evidence>
<reference evidence="8" key="1">
    <citation type="submission" date="2023-03" db="EMBL/GenBank/DDBJ databases">
        <title>Complete genome of Cladonia borealis.</title>
        <authorList>
            <person name="Park H."/>
        </authorList>
    </citation>
    <scope>NUCLEOTIDE SEQUENCE</scope>
    <source>
        <strain evidence="8">ANT050790</strain>
    </source>
</reference>
<evidence type="ECO:0000313" key="9">
    <source>
        <dbReference type="Proteomes" id="UP001166286"/>
    </source>
</evidence>
<evidence type="ECO:0000256" key="3">
    <source>
        <dbReference type="ARBA" id="ARBA00023125"/>
    </source>
</evidence>
<dbReference type="AlphaFoldDB" id="A0AA39R7R1"/>
<keyword evidence="2" id="KW-0805">Transcription regulation</keyword>
<gene>
    <name evidence="8" type="ORF">JMJ35_000988</name>
</gene>
<dbReference type="SUPFAM" id="SSF57701">
    <property type="entry name" value="Zn2/Cys6 DNA-binding domain"/>
    <property type="match status" value="1"/>
</dbReference>
<dbReference type="PANTHER" id="PTHR31845">
    <property type="entry name" value="FINGER DOMAIN PROTEIN, PUTATIVE-RELATED"/>
    <property type="match status" value="1"/>
</dbReference>
<dbReference type="PANTHER" id="PTHR31845:SF32">
    <property type="entry name" value="MISCELLANEOUS ZN(II)2CYS6 TRANSCRIPTION FACTOR (EUROFUNG)-RELATED"/>
    <property type="match status" value="1"/>
</dbReference>
<name>A0AA39R7R1_9LECA</name>
<dbReference type="GO" id="GO:0000976">
    <property type="term" value="F:transcription cis-regulatory region binding"/>
    <property type="evidence" value="ECO:0007669"/>
    <property type="project" value="TreeGrafter"/>
</dbReference>
<feature type="compositionally biased region" description="Polar residues" evidence="6">
    <location>
        <begin position="131"/>
        <end position="149"/>
    </location>
</feature>
<dbReference type="InterPro" id="IPR051089">
    <property type="entry name" value="prtT"/>
</dbReference>
<evidence type="ECO:0000313" key="8">
    <source>
        <dbReference type="EMBL" id="KAK0516385.1"/>
    </source>
</evidence>
<dbReference type="InterPro" id="IPR001138">
    <property type="entry name" value="Zn2Cys6_DnaBD"/>
</dbReference>
<protein>
    <recommendedName>
        <fullName evidence="7">Zn(2)-C6 fungal-type domain-containing protein</fullName>
    </recommendedName>
</protein>
<evidence type="ECO:0000256" key="2">
    <source>
        <dbReference type="ARBA" id="ARBA00023015"/>
    </source>
</evidence>
<organism evidence="8 9">
    <name type="scientific">Cladonia borealis</name>
    <dbReference type="NCBI Taxonomy" id="184061"/>
    <lineage>
        <taxon>Eukaryota</taxon>
        <taxon>Fungi</taxon>
        <taxon>Dikarya</taxon>
        <taxon>Ascomycota</taxon>
        <taxon>Pezizomycotina</taxon>
        <taxon>Lecanoromycetes</taxon>
        <taxon>OSLEUM clade</taxon>
        <taxon>Lecanoromycetidae</taxon>
        <taxon>Lecanorales</taxon>
        <taxon>Lecanorineae</taxon>
        <taxon>Cladoniaceae</taxon>
        <taxon>Cladonia</taxon>
    </lineage>
</organism>
<dbReference type="GO" id="GO:0000981">
    <property type="term" value="F:DNA-binding transcription factor activity, RNA polymerase II-specific"/>
    <property type="evidence" value="ECO:0007669"/>
    <property type="project" value="InterPro"/>
</dbReference>
<evidence type="ECO:0000259" key="7">
    <source>
        <dbReference type="PROSITE" id="PS00463"/>
    </source>
</evidence>
<proteinExistence type="predicted"/>
<sequence>MNQHTRRSLSSGTPAPYGHSCAECSQSKCKCITRSNDSRCERCHRLNKECRPSVTVRRRNPKNPSLIKTAQLEEKGDSLLSLLQAGAQSEALPHYRSNQINNNASLHIQSEGESVASGLDDHPPDLPVLTPGTTDSEGTSSKSPVSLLSNPVGPSPVEAEQYLTTFHNYKAKYFPFVYIPYTTTAQQLRQERPFLWLCIMTIASRSTSQQQILGSQIQNVVAQEMLIKSGQSIDLLLGLLAYIGWYNYQIHSKPSLSMFTQLATSLVYDLGLNKPLPKENPLVALCINSHHGPKSPIVRTMEERRAVLGCFLITVSSFLQKIDALRWTSHLDDCLQVLDERHECLTDKILVQQVRLQLIVEKVTRGSWNEVAMGTAEFRKAPLSFHLQALHSELEEVRSKLPLQFQRDEVVLAHLYSTELTINEISLSQMPIISNHSSFQRVEYLYACVESVKSWFEVFFTIPPNAYIGFPFSIFSQLVRCLVNLYRLSTLDDPAWNKSGVQKTADLLLIFDQIINNMEQVSVLAGLDNSDSVEGDVFSRTAKMFRSIRPGWEAILVGPVGPTDSTSPNLSNANDVPLPEDFPLDHYDNDWLTDLFLAPNY</sequence>
<keyword evidence="4" id="KW-0804">Transcription</keyword>
<dbReference type="GO" id="GO:0005634">
    <property type="term" value="C:nucleus"/>
    <property type="evidence" value="ECO:0007669"/>
    <property type="project" value="UniProtKB-SubCell"/>
</dbReference>
<feature type="domain" description="Zn(2)-C6 fungal-type" evidence="7">
    <location>
        <begin position="20"/>
        <end position="50"/>
    </location>
</feature>
<dbReference type="InterPro" id="IPR036864">
    <property type="entry name" value="Zn2-C6_fun-type_DNA-bd_sf"/>
</dbReference>
<feature type="region of interest" description="Disordered" evidence="6">
    <location>
        <begin position="112"/>
        <end position="152"/>
    </location>
</feature>
<dbReference type="Gene3D" id="4.10.240.10">
    <property type="entry name" value="Zn(2)-C6 fungal-type DNA-binding domain"/>
    <property type="match status" value="1"/>
</dbReference>
<dbReference type="EMBL" id="JAFEKC020000002">
    <property type="protein sequence ID" value="KAK0516385.1"/>
    <property type="molecule type" value="Genomic_DNA"/>
</dbReference>
<accession>A0AA39R7R1</accession>
<dbReference type="Proteomes" id="UP001166286">
    <property type="component" value="Unassembled WGS sequence"/>
</dbReference>
<comment type="caution">
    <text evidence="8">The sequence shown here is derived from an EMBL/GenBank/DDBJ whole genome shotgun (WGS) entry which is preliminary data.</text>
</comment>
<dbReference type="CDD" id="cd12148">
    <property type="entry name" value="fungal_TF_MHR"/>
    <property type="match status" value="1"/>
</dbReference>
<keyword evidence="9" id="KW-1185">Reference proteome</keyword>
<comment type="subcellular location">
    <subcellularLocation>
        <location evidence="1">Nucleus</location>
    </subcellularLocation>
</comment>
<keyword evidence="3" id="KW-0238">DNA-binding</keyword>